<accession>A0ABU1NWI5</accession>
<proteinExistence type="predicted"/>
<organism evidence="1 2">
    <name type="scientific">Paenibacillus qinlingensis</name>
    <dbReference type="NCBI Taxonomy" id="1837343"/>
    <lineage>
        <taxon>Bacteria</taxon>
        <taxon>Bacillati</taxon>
        <taxon>Bacillota</taxon>
        <taxon>Bacilli</taxon>
        <taxon>Bacillales</taxon>
        <taxon>Paenibacillaceae</taxon>
        <taxon>Paenibacillus</taxon>
    </lineage>
</organism>
<protein>
    <submittedName>
        <fullName evidence="1">Uncharacterized protein</fullName>
    </submittedName>
</protein>
<dbReference type="Proteomes" id="UP001267290">
    <property type="component" value="Unassembled WGS sequence"/>
</dbReference>
<reference evidence="1 2" key="1">
    <citation type="submission" date="2023-07" db="EMBL/GenBank/DDBJ databases">
        <title>Sorghum-associated microbial communities from plants grown in Nebraska, USA.</title>
        <authorList>
            <person name="Schachtman D."/>
        </authorList>
    </citation>
    <scope>NUCLEOTIDE SEQUENCE [LARGE SCALE GENOMIC DNA]</scope>
    <source>
        <strain evidence="1 2">CC258</strain>
    </source>
</reference>
<comment type="caution">
    <text evidence="1">The sequence shown here is derived from an EMBL/GenBank/DDBJ whole genome shotgun (WGS) entry which is preliminary data.</text>
</comment>
<dbReference type="EMBL" id="JAVDSB010000004">
    <property type="protein sequence ID" value="MDR6551844.1"/>
    <property type="molecule type" value="Genomic_DNA"/>
</dbReference>
<sequence>MNKVTHQANSGAKQLKRATLEMSLKPFKSLEQAAIDDVCTEALRQWQPLIGMAESASLLLWVSDGSEILTWNGQVEDEFEWGRYIGFANEEMFSHVKDKNDPHVARLYIDNPVRFTYGDLRKVVDSFKRIALDQFNVQLEVGVPFDAGPEFAYSDFKYKDHPEINRAELGGSFVSLKADYTVVCSWSKLKADTNAYAAYPDGIPEGTPFGEFLGRQCASFLPALGFDYIWFSNGFALSYFPWTYLGANYNGTDLPLADYKELSSKIMSFWDLFKQECPGVRTEVRGTNYGTGMDLAKDYIPLLELYEKKYLDFPPPNSPWGALNYDFGLELTGYMSRIAELPGETYPYRFYVNDPWFWQNPWWDYYDHEPHDIYGPLSVARMNAAGALEMPGIVEILTIDTEKGELWADGPAEVIPYIQKAFREAPDEPGLLTWLYPFRELHEAVQGDNEASSRVFFHDWFVRCAINHGFPLNTVLGTDTFRTMSSEARRKLESTILFVNAMWLDDASITELADMIRDGGKVLVYGDVRQAALLELLNLQPTDGVGLEGDFDLALSFDEDEIYGDKGERKLRHRADIGDGSLGVVLRNKADAGTRVGAVAIQDGEERIFALSRTLVEWNGGRIGWVRGSLPFAKTGVTHLPVRQENEWMDTSILLRYMLQDFGIMMKQVKQDADSQSVLTFVSRHRNSFIMTGCKQDSSVQLKLRFPDGVPLFPGQTIVLGEGEAELYSLDRTFRDECRVFVNQQERSRVSCREISPTPSKVKRMVRTLSISNLLNADVTIYPPLEMLALGAIEIKQGNGSIVDWHGMQIGNRLRLDGITGTINISW</sequence>
<keyword evidence="2" id="KW-1185">Reference proteome</keyword>
<name>A0ABU1NWI5_9BACL</name>
<evidence type="ECO:0000313" key="1">
    <source>
        <dbReference type="EMBL" id="MDR6551844.1"/>
    </source>
</evidence>
<dbReference type="RefSeq" id="WP_310499400.1">
    <property type="nucleotide sequence ID" value="NZ_JAVDSB010000004.1"/>
</dbReference>
<evidence type="ECO:0000313" key="2">
    <source>
        <dbReference type="Proteomes" id="UP001267290"/>
    </source>
</evidence>
<gene>
    <name evidence="1" type="ORF">J2736_003033</name>
</gene>